<reference evidence="1" key="1">
    <citation type="journal article" date="2023" name="Mol. Ecol. Resour.">
        <title>Chromosome-level genome assembly of a triploid poplar Populus alba 'Berolinensis'.</title>
        <authorList>
            <person name="Chen S."/>
            <person name="Yu Y."/>
            <person name="Wang X."/>
            <person name="Wang S."/>
            <person name="Zhang T."/>
            <person name="Zhou Y."/>
            <person name="He R."/>
            <person name="Meng N."/>
            <person name="Wang Y."/>
            <person name="Liu W."/>
            <person name="Liu Z."/>
            <person name="Liu J."/>
            <person name="Guo Q."/>
            <person name="Huang H."/>
            <person name="Sederoff R.R."/>
            <person name="Wang G."/>
            <person name="Qu G."/>
            <person name="Chen S."/>
        </authorList>
    </citation>
    <scope>NUCLEOTIDE SEQUENCE</scope>
    <source>
        <strain evidence="1">SC-2020</strain>
    </source>
</reference>
<comment type="caution">
    <text evidence="1">The sequence shown here is derived from an EMBL/GenBank/DDBJ whole genome shotgun (WGS) entry which is preliminary data.</text>
</comment>
<protein>
    <submittedName>
        <fullName evidence="1">Uncharacterized protein</fullName>
    </submittedName>
</protein>
<proteinExistence type="predicted"/>
<evidence type="ECO:0000313" key="1">
    <source>
        <dbReference type="EMBL" id="KAJ7006207.1"/>
    </source>
</evidence>
<keyword evidence="2" id="KW-1185">Reference proteome</keyword>
<name>A0AAD6RDC9_9ROSI</name>
<organism evidence="1 2">
    <name type="scientific">Populus alba x Populus x berolinensis</name>
    <dbReference type="NCBI Taxonomy" id="444605"/>
    <lineage>
        <taxon>Eukaryota</taxon>
        <taxon>Viridiplantae</taxon>
        <taxon>Streptophyta</taxon>
        <taxon>Embryophyta</taxon>
        <taxon>Tracheophyta</taxon>
        <taxon>Spermatophyta</taxon>
        <taxon>Magnoliopsida</taxon>
        <taxon>eudicotyledons</taxon>
        <taxon>Gunneridae</taxon>
        <taxon>Pentapetalae</taxon>
        <taxon>rosids</taxon>
        <taxon>fabids</taxon>
        <taxon>Malpighiales</taxon>
        <taxon>Salicaceae</taxon>
        <taxon>Saliceae</taxon>
        <taxon>Populus</taxon>
    </lineage>
</organism>
<accession>A0AAD6RDC9</accession>
<evidence type="ECO:0000313" key="2">
    <source>
        <dbReference type="Proteomes" id="UP001164929"/>
    </source>
</evidence>
<dbReference type="Proteomes" id="UP001164929">
    <property type="component" value="Chromosome 2"/>
</dbReference>
<dbReference type="AlphaFoldDB" id="A0AAD6RDC9"/>
<dbReference type="EMBL" id="JAQIZT010000002">
    <property type="protein sequence ID" value="KAJ7006207.1"/>
    <property type="molecule type" value="Genomic_DNA"/>
</dbReference>
<gene>
    <name evidence="1" type="ORF">NC653_005534</name>
</gene>
<sequence>MAMGLDSDRNPCPHFQVSVSGGLDLVPFVAGSRLIKSRKGCQAHPCFKMPDSGSPENHQIAFNQKFHLSSVVQT</sequence>